<feature type="compositionally biased region" description="Acidic residues" evidence="1">
    <location>
        <begin position="177"/>
        <end position="194"/>
    </location>
</feature>
<dbReference type="Pfam" id="PF02992">
    <property type="entry name" value="Transposase_21"/>
    <property type="match status" value="1"/>
</dbReference>
<evidence type="ECO:0000313" key="3">
    <source>
        <dbReference type="Proteomes" id="UP000836402"/>
    </source>
</evidence>
<keyword evidence="3" id="KW-1185">Reference proteome</keyword>
<feature type="compositionally biased region" description="Low complexity" evidence="1">
    <location>
        <begin position="613"/>
        <end position="624"/>
    </location>
</feature>
<dbReference type="Proteomes" id="UP000836402">
    <property type="component" value="Unassembled WGS sequence"/>
</dbReference>
<feature type="non-terminal residue" evidence="2">
    <location>
        <position position="652"/>
    </location>
</feature>
<gene>
    <name evidence="2" type="ORF">JKIAZH3_G2187</name>
</gene>
<feature type="compositionally biased region" description="Basic and acidic residues" evidence="1">
    <location>
        <begin position="195"/>
        <end position="206"/>
    </location>
</feature>
<comment type="caution">
    <text evidence="2">The sequence shown here is derived from an EMBL/GenBank/DDBJ whole genome shotgun (WGS) entry which is preliminary data.</text>
</comment>
<feature type="compositionally biased region" description="Basic and acidic residues" evidence="1">
    <location>
        <begin position="113"/>
        <end position="129"/>
    </location>
</feature>
<feature type="compositionally biased region" description="Low complexity" evidence="1">
    <location>
        <begin position="562"/>
        <end position="573"/>
    </location>
</feature>
<feature type="region of interest" description="Disordered" evidence="1">
    <location>
        <begin position="102"/>
        <end position="214"/>
    </location>
</feature>
<feature type="region of interest" description="Disordered" evidence="1">
    <location>
        <begin position="557"/>
        <end position="634"/>
    </location>
</feature>
<evidence type="ECO:0000256" key="1">
    <source>
        <dbReference type="SAM" id="MobiDB-lite"/>
    </source>
</evidence>
<reference evidence="2" key="1">
    <citation type="submission" date="2020-10" db="EMBL/GenBank/DDBJ databases">
        <authorList>
            <person name="Sedaghatjoo S."/>
        </authorList>
    </citation>
    <scope>NUCLEOTIDE SEQUENCE</scope>
    <source>
        <strain evidence="2">AZH3</strain>
    </source>
</reference>
<evidence type="ECO:0000313" key="2">
    <source>
        <dbReference type="EMBL" id="CAD6920531.1"/>
    </source>
</evidence>
<feature type="compositionally biased region" description="Low complexity" evidence="1">
    <location>
        <begin position="586"/>
        <end position="598"/>
    </location>
</feature>
<name>A0ABN7IW18_9BASI</name>
<accession>A0ABN7IW18</accession>
<organism evidence="2 3">
    <name type="scientific">Tilletia caries</name>
    <name type="common">wheat bunt fungus</name>
    <dbReference type="NCBI Taxonomy" id="13290"/>
    <lineage>
        <taxon>Eukaryota</taxon>
        <taxon>Fungi</taxon>
        <taxon>Dikarya</taxon>
        <taxon>Basidiomycota</taxon>
        <taxon>Ustilaginomycotina</taxon>
        <taxon>Exobasidiomycetes</taxon>
        <taxon>Tilletiales</taxon>
        <taxon>Tilletiaceae</taxon>
        <taxon>Tilletia</taxon>
    </lineage>
</organism>
<proteinExistence type="predicted"/>
<protein>
    <submittedName>
        <fullName evidence="2">Uncharacterized protein</fullName>
    </submittedName>
</protein>
<dbReference type="EMBL" id="CAJHJG010002492">
    <property type="protein sequence ID" value="CAD6920531.1"/>
    <property type="molecule type" value="Genomic_DNA"/>
</dbReference>
<dbReference type="InterPro" id="IPR004242">
    <property type="entry name" value="Transposase_21"/>
</dbReference>
<feature type="compositionally biased region" description="Low complexity" evidence="1">
    <location>
        <begin position="134"/>
        <end position="164"/>
    </location>
</feature>
<sequence>MPPSTPSSRAHRQRRPRCKCYKCTEQGHNPIGKVVALRTWRKHQDDDITRLEDWQRIHPDMPVPSSLREAVAGSALAMAYDFNRDREDDLAAQAAYFPLFDYEGADDQPQPELPDRPRQEGEQQSDSRARGRSRSISSSRSSTSRESGRSRSISSSRSSTCSADMGLGMEEGLIRSDEEEFSSSDEEGTDTDDPLESRHNRDRSPPDDGDGSEFLDEVGSELLAELIGDYILGDKPTGHGGRRRNLTAVETLSLKHYRRWLRTFGTTEAYEEHAKTLREEGHEVLSLYLVKKLVASFTALQPKHVDMCKHSCIAYVGKYSDLTHCPWQRTEKDEKGKKRTFVCGESRLDEKGRPRRLYWTLPVLDRLKAMFHNPTMSQLLRYRHERLQDLQKARDTQAWDAFVFKDTVDGLNNLTLAAKGVLEEPRDIALAIATDGAQLTANKDSSVWIITAACLNTPPEVRFQRAHQFVLAIIPGPNAPGDIESFFQPILQELAQLSVGAWVWDGFTEEWFVLRAVLIGLYADQPGSSKLNKVTGTQGRRGCRLCLMEGCYGHAGGGPEDGGQQQASNGNGSTATGGDRQGSGGRQQPTGSGSSSTTAPDLSQKAGKTPYFPLTTPTSLRTLPNNRTRPSAYDPVALPLRTHAIYEDHVAE</sequence>